<protein>
    <submittedName>
        <fullName evidence="2">Alpha-L-arabinofuranosidase</fullName>
    </submittedName>
</protein>
<organism evidence="1 2">
    <name type="scientific">Haemonchus contortus</name>
    <name type="common">Barber pole worm</name>
    <dbReference type="NCBI Taxonomy" id="6289"/>
    <lineage>
        <taxon>Eukaryota</taxon>
        <taxon>Metazoa</taxon>
        <taxon>Ecdysozoa</taxon>
        <taxon>Nematoda</taxon>
        <taxon>Chromadorea</taxon>
        <taxon>Rhabditida</taxon>
        <taxon>Rhabditina</taxon>
        <taxon>Rhabditomorpha</taxon>
        <taxon>Strongyloidea</taxon>
        <taxon>Trichostrongylidae</taxon>
        <taxon>Haemonchus</taxon>
    </lineage>
</organism>
<proteinExistence type="predicted"/>
<dbReference type="WBParaSite" id="HCON_00150310-00001">
    <property type="protein sequence ID" value="HCON_00150310-00001"/>
    <property type="gene ID" value="HCON_00150310"/>
</dbReference>
<dbReference type="AlphaFoldDB" id="A0A7I5ED13"/>
<evidence type="ECO:0000313" key="1">
    <source>
        <dbReference type="Proteomes" id="UP000025227"/>
    </source>
</evidence>
<dbReference type="Proteomes" id="UP000025227">
    <property type="component" value="Unplaced"/>
</dbReference>
<reference evidence="2" key="1">
    <citation type="submission" date="2020-12" db="UniProtKB">
        <authorList>
            <consortium name="WormBaseParasite"/>
        </authorList>
    </citation>
    <scope>IDENTIFICATION</scope>
    <source>
        <strain evidence="2">MHco3</strain>
    </source>
</reference>
<accession>A0A7I5ED13</accession>
<sequence>MLDDLAPRTDWMLRMNTRTTASAMVRLLNQSSGRKECYFLYPLSEEVPLTIPARDRERHYIPVTVPVPAALTYSAGLRKPDGSDSKSVKRGDKMKSKIELRGITRSVNQGAHVTLLLK</sequence>
<evidence type="ECO:0000313" key="2">
    <source>
        <dbReference type="WBParaSite" id="HCON_00150310-00001"/>
    </source>
</evidence>
<keyword evidence="1" id="KW-1185">Reference proteome</keyword>
<name>A0A7I5ED13_HAECO</name>